<dbReference type="AlphaFoldDB" id="A0A401X6B3"/>
<reference evidence="3 4" key="1">
    <citation type="submission" date="2016-06" db="EMBL/GenBank/DDBJ databases">
        <title>Acetobacter pasteurianus NBRC 3278 whole genome sequencing project.</title>
        <authorList>
            <person name="Matsutani M."/>
            <person name="Shiwa Y."/>
            <person name="Okamoto-Kainuma A."/>
            <person name="Ishikawa M."/>
            <person name="Koizumi Y."/>
            <person name="Yoshikawa H."/>
            <person name="Yakushi T."/>
            <person name="Matsushita K."/>
        </authorList>
    </citation>
    <scope>NUCLEOTIDE SEQUENCE [LARGE SCALE GENOMIC DNA]</scope>
    <source>
        <strain evidence="3 4">NBRC 3278</strain>
    </source>
</reference>
<dbReference type="Pfam" id="PF17289">
    <property type="entry name" value="Terminase_6C"/>
    <property type="match status" value="1"/>
</dbReference>
<organism evidence="3 4">
    <name type="scientific">Acetobacter pasteurianus NBRC 3278</name>
    <dbReference type="NCBI Taxonomy" id="1226660"/>
    <lineage>
        <taxon>Bacteria</taxon>
        <taxon>Pseudomonadati</taxon>
        <taxon>Pseudomonadota</taxon>
        <taxon>Alphaproteobacteria</taxon>
        <taxon>Acetobacterales</taxon>
        <taxon>Acetobacteraceae</taxon>
        <taxon>Acetobacter</taxon>
    </lineage>
</organism>
<name>A0A401X6B3_ACEPA</name>
<evidence type="ECO:0000256" key="1">
    <source>
        <dbReference type="ARBA" id="ARBA00022612"/>
    </source>
</evidence>
<keyword evidence="4" id="KW-1185">Reference proteome</keyword>
<evidence type="ECO:0000259" key="2">
    <source>
        <dbReference type="Pfam" id="PF17289"/>
    </source>
</evidence>
<sequence length="179" mass="19104">MDAAPTGGKIVRRWDLAATKQVGTRDPDWTVGVKMALYPDNRYGVLDVVRFRGDPTEVENAITNTAALDGKGVEVIIPQDPGQAGVAQARYLTGKLAGYRAQAVRETGDKATRAAPFASQVNAGNVFIVRAAWNAAFTEELKQFPAASHDDQVDAASGAFSALCEAKALPNFNSILNRI</sequence>
<protein>
    <recommendedName>
        <fullName evidence="2">Terminase large subunit gp17-like C-terminal domain-containing protein</fullName>
    </recommendedName>
</protein>
<evidence type="ECO:0000313" key="4">
    <source>
        <dbReference type="Proteomes" id="UP000287385"/>
    </source>
</evidence>
<feature type="domain" description="Terminase large subunit gp17-like C-terminal" evidence="2">
    <location>
        <begin position="14"/>
        <end position="161"/>
    </location>
</feature>
<proteinExistence type="predicted"/>
<dbReference type="Proteomes" id="UP000287385">
    <property type="component" value="Unassembled WGS sequence"/>
</dbReference>
<gene>
    <name evidence="3" type="ORF">NBRC3278_2565</name>
</gene>
<accession>A0A401X6B3</accession>
<dbReference type="NCBIfam" id="TIGR01630">
    <property type="entry name" value="psiM2_ORF9"/>
    <property type="match status" value="1"/>
</dbReference>
<dbReference type="EMBL" id="BDEV01000107">
    <property type="protein sequence ID" value="GCD63472.1"/>
    <property type="molecule type" value="Genomic_DNA"/>
</dbReference>
<evidence type="ECO:0000313" key="3">
    <source>
        <dbReference type="EMBL" id="GCD63472.1"/>
    </source>
</evidence>
<keyword evidence="1" id="KW-1188">Viral release from host cell</keyword>
<dbReference type="InterPro" id="IPR006517">
    <property type="entry name" value="Phage_terminase_lsu-like_C"/>
</dbReference>
<comment type="caution">
    <text evidence="3">The sequence shown here is derived from an EMBL/GenBank/DDBJ whole genome shotgun (WGS) entry which is preliminary data.</text>
</comment>
<dbReference type="InterPro" id="IPR035421">
    <property type="entry name" value="Terminase_6C"/>
</dbReference>